<evidence type="ECO:0000313" key="9">
    <source>
        <dbReference type="Proteomes" id="UP000327013"/>
    </source>
</evidence>
<feature type="binding site" evidence="4">
    <location>
        <position position="728"/>
    </location>
    <ligand>
        <name>ATP</name>
        <dbReference type="ChEBI" id="CHEBI:30616"/>
    </ligand>
</feature>
<evidence type="ECO:0000313" key="8">
    <source>
        <dbReference type="EMBL" id="KAE8007917.1"/>
    </source>
</evidence>
<dbReference type="SUPFAM" id="SSF56112">
    <property type="entry name" value="Protein kinase-like (PK-like)"/>
    <property type="match status" value="2"/>
</dbReference>
<evidence type="ECO:0000256" key="6">
    <source>
        <dbReference type="SAM" id="SignalP"/>
    </source>
</evidence>
<evidence type="ECO:0000256" key="2">
    <source>
        <dbReference type="ARBA" id="ARBA00023157"/>
    </source>
</evidence>
<reference evidence="8 9" key="1">
    <citation type="submission" date="2019-06" db="EMBL/GenBank/DDBJ databases">
        <title>A chromosomal-level reference genome of Carpinus fangiana (Coryloideae, Betulaceae).</title>
        <authorList>
            <person name="Yang X."/>
            <person name="Wang Z."/>
            <person name="Zhang L."/>
            <person name="Hao G."/>
            <person name="Liu J."/>
            <person name="Yang Y."/>
        </authorList>
    </citation>
    <scope>NUCLEOTIDE SEQUENCE [LARGE SCALE GENOMIC DNA]</scope>
    <source>
        <strain evidence="8">Cfa_2016G</strain>
        <tissue evidence="8">Leaf</tissue>
    </source>
</reference>
<dbReference type="PANTHER" id="PTHR47976:SF2">
    <property type="entry name" value="RECEPTOR-LIKE SERINE_THREONINE-PROTEIN KINASE"/>
    <property type="match status" value="1"/>
</dbReference>
<dbReference type="AlphaFoldDB" id="A0A5N6QL70"/>
<dbReference type="Pfam" id="PF01453">
    <property type="entry name" value="B_lectin"/>
    <property type="match status" value="1"/>
</dbReference>
<keyword evidence="4" id="KW-0067">ATP-binding</keyword>
<dbReference type="SMART" id="SM00108">
    <property type="entry name" value="B_lectin"/>
    <property type="match status" value="1"/>
</dbReference>
<dbReference type="Pfam" id="PF08276">
    <property type="entry name" value="PAN_2"/>
    <property type="match status" value="1"/>
</dbReference>
<feature type="transmembrane region" description="Helical" evidence="5">
    <location>
        <begin position="637"/>
        <end position="667"/>
    </location>
</feature>
<dbReference type="InterPro" id="IPR003609">
    <property type="entry name" value="Pan_app"/>
</dbReference>
<accession>A0A5N6QL70</accession>
<feature type="signal peptide" evidence="6">
    <location>
        <begin position="1"/>
        <end position="25"/>
    </location>
</feature>
<dbReference type="SMART" id="SM00473">
    <property type="entry name" value="PAN_AP"/>
    <property type="match status" value="1"/>
</dbReference>
<gene>
    <name evidence="8" type="ORF">FH972_004474</name>
</gene>
<dbReference type="SUPFAM" id="SSF51110">
    <property type="entry name" value="alpha-D-mannose-specific plant lectins"/>
    <property type="match status" value="1"/>
</dbReference>
<protein>
    <recommendedName>
        <fullName evidence="7">Bulb-type lectin domain-containing protein</fullName>
    </recommendedName>
</protein>
<dbReference type="EMBL" id="CM017322">
    <property type="protein sequence ID" value="KAE8007917.1"/>
    <property type="molecule type" value="Genomic_DNA"/>
</dbReference>
<feature type="chain" id="PRO_5024287013" description="Bulb-type lectin domain-containing protein" evidence="6">
    <location>
        <begin position="26"/>
        <end position="835"/>
    </location>
</feature>
<evidence type="ECO:0000256" key="1">
    <source>
        <dbReference type="ARBA" id="ARBA00022729"/>
    </source>
</evidence>
<dbReference type="Proteomes" id="UP000327013">
    <property type="component" value="Chromosome 2"/>
</dbReference>
<organism evidence="8 9">
    <name type="scientific">Carpinus fangiana</name>
    <dbReference type="NCBI Taxonomy" id="176857"/>
    <lineage>
        <taxon>Eukaryota</taxon>
        <taxon>Viridiplantae</taxon>
        <taxon>Streptophyta</taxon>
        <taxon>Embryophyta</taxon>
        <taxon>Tracheophyta</taxon>
        <taxon>Spermatophyta</taxon>
        <taxon>Magnoliopsida</taxon>
        <taxon>eudicotyledons</taxon>
        <taxon>Gunneridae</taxon>
        <taxon>Pentapetalae</taxon>
        <taxon>rosids</taxon>
        <taxon>fabids</taxon>
        <taxon>Fagales</taxon>
        <taxon>Betulaceae</taxon>
        <taxon>Carpinus</taxon>
    </lineage>
</organism>
<dbReference type="InterPro" id="IPR036612">
    <property type="entry name" value="KH_dom_type_1_sf"/>
</dbReference>
<feature type="domain" description="Bulb-type lectin" evidence="7">
    <location>
        <begin position="25"/>
        <end position="145"/>
    </location>
</feature>
<keyword evidence="4" id="KW-0547">Nucleotide-binding</keyword>
<dbReference type="SUPFAM" id="SSF54791">
    <property type="entry name" value="Eukaryotic type KH-domain (KH-domain type I)"/>
    <property type="match status" value="1"/>
</dbReference>
<dbReference type="GO" id="GO:0005524">
    <property type="term" value="F:ATP binding"/>
    <property type="evidence" value="ECO:0007669"/>
    <property type="project" value="UniProtKB-UniRule"/>
</dbReference>
<keyword evidence="5" id="KW-1133">Transmembrane helix</keyword>
<sequence length="835" mass="93630">MTSPTFPHFCSLLLLLLPLLPTVFSITKDDCLSLKSPAPWASRSGEFALGLISPVSGSQNFLLAVWFNKIQDRTIVWSANGNKPAPPSSQLKLTSNGEFVLDDPQGNTLWKPKTNGSKATCAAMLDNGNFVILDENYSPIWESFKEPTDTILPGQILDMPSTLRSRQSETDYADGGVELSLQLDGNLVLYLVSEKFRSAYWATTTMNWKSQLVFDEASQIYIKDSNTSAIRILTSEDPGSSQMYYHIARIDQNGVFKLYKHPRNENKAGDGSCSLSWSVVQEIPDDICMTDVNNRNNVGWCGYNSICEKISRGPAFCRCPDRFSFLNPSDPSKGYKPDFPLPSCQPNGWEAEKEQVDFIELHNVDWPLSDYDLHEGHGVDRARRIQQEMQPHLPQINMRSYRYEELDKATGGSKQTLGRGAFGTVYKGVVASDPKRFVAIKKLEKIVGEGEKEFKTEAGDGSCSLSWSVVQEIPDDICMTDVNNRNNVGWCGYNSICERISRGPAFCRCPDRFSFLNPSDPSKGCKPDFPLPSCQPNGWEAEKEQVDFIELHNVDWPLSDYDLHDGHGVDRARCQQLCLDDCFCSAAMHEEKGGLCWSKKFPMSNGRFSPNITKIVLLKVPKGSSVTNTKKKDKSTLVLVFALLLGSSTFLNILLLVAISAALFYLYRIKKNSARNASTSATNMRSYTYEELDKATGGFKQTLGRGAFGTVYKGVVALDPKRFVAIKKLEKVVGEGEREFKTEEEKLKDKPGYEHLNEPLHVLVEAEFPEDVINARLEYAVTILENLLKPVDESLDHYKKQQLRELAIMNGTLREESPKPWDAINVYNWLPELLG</sequence>
<keyword evidence="1 6" id="KW-0732">Signal</keyword>
<dbReference type="PANTHER" id="PTHR47976">
    <property type="entry name" value="G-TYPE LECTIN S-RECEPTOR-LIKE SERINE/THREONINE-PROTEIN KINASE SD2-5"/>
    <property type="match status" value="1"/>
</dbReference>
<dbReference type="OrthoDB" id="5857966at2759"/>
<dbReference type="InterPro" id="IPR051343">
    <property type="entry name" value="G-type_lectin_kinases/EP1-like"/>
</dbReference>
<proteinExistence type="predicted"/>
<dbReference type="InterPro" id="IPR011009">
    <property type="entry name" value="Kinase-like_dom_sf"/>
</dbReference>
<dbReference type="Gene3D" id="3.30.1370.10">
    <property type="entry name" value="K Homology domain, type 1"/>
    <property type="match status" value="1"/>
</dbReference>
<keyword evidence="9" id="KW-1185">Reference proteome</keyword>
<dbReference type="CDD" id="cd00028">
    <property type="entry name" value="B_lectin"/>
    <property type="match status" value="1"/>
</dbReference>
<evidence type="ECO:0000256" key="3">
    <source>
        <dbReference type="ARBA" id="ARBA00023180"/>
    </source>
</evidence>
<evidence type="ECO:0000256" key="5">
    <source>
        <dbReference type="SAM" id="Phobius"/>
    </source>
</evidence>
<dbReference type="Gene3D" id="2.90.10.30">
    <property type="match status" value="1"/>
</dbReference>
<evidence type="ECO:0000259" key="7">
    <source>
        <dbReference type="PROSITE" id="PS50927"/>
    </source>
</evidence>
<dbReference type="GO" id="GO:0003723">
    <property type="term" value="F:RNA binding"/>
    <property type="evidence" value="ECO:0007669"/>
    <property type="project" value="InterPro"/>
</dbReference>
<dbReference type="PROSITE" id="PS50927">
    <property type="entry name" value="BULB_LECTIN"/>
    <property type="match status" value="1"/>
</dbReference>
<dbReference type="InterPro" id="IPR017441">
    <property type="entry name" value="Protein_kinase_ATP_BS"/>
</dbReference>
<keyword evidence="5" id="KW-0472">Membrane</keyword>
<keyword evidence="2" id="KW-1015">Disulfide bond</keyword>
<dbReference type="CDD" id="cd01098">
    <property type="entry name" value="PAN_AP_plant"/>
    <property type="match status" value="1"/>
</dbReference>
<evidence type="ECO:0000256" key="4">
    <source>
        <dbReference type="PROSITE-ProRule" id="PRU10141"/>
    </source>
</evidence>
<keyword evidence="3" id="KW-0325">Glycoprotein</keyword>
<dbReference type="Gene3D" id="2.90.10.10">
    <property type="entry name" value="Bulb-type lectin domain"/>
    <property type="match status" value="1"/>
</dbReference>
<dbReference type="PROSITE" id="PS00107">
    <property type="entry name" value="PROTEIN_KINASE_ATP"/>
    <property type="match status" value="1"/>
</dbReference>
<dbReference type="FunFam" id="2.90.10.30:FF:000001">
    <property type="entry name" value="Serine/threonine-protein kinase"/>
    <property type="match status" value="1"/>
</dbReference>
<keyword evidence="5" id="KW-0812">Transmembrane</keyword>
<dbReference type="InterPro" id="IPR001480">
    <property type="entry name" value="Bulb-type_lectin_dom"/>
</dbReference>
<dbReference type="Gene3D" id="3.30.200.20">
    <property type="entry name" value="Phosphorylase Kinase, domain 1"/>
    <property type="match status" value="1"/>
</dbReference>
<name>A0A5N6QL70_9ROSI</name>
<dbReference type="InterPro" id="IPR036426">
    <property type="entry name" value="Bulb-type_lectin_dom_sf"/>
</dbReference>